<dbReference type="InterPro" id="IPR023631">
    <property type="entry name" value="Amidase_dom"/>
</dbReference>
<dbReference type="PROSITE" id="PS51257">
    <property type="entry name" value="PROKAR_LIPOPROTEIN"/>
    <property type="match status" value="1"/>
</dbReference>
<evidence type="ECO:0000259" key="2">
    <source>
        <dbReference type="Pfam" id="PF01425"/>
    </source>
</evidence>
<dbReference type="Proteomes" id="UP000536640">
    <property type="component" value="Unassembled WGS sequence"/>
</dbReference>
<dbReference type="SUPFAM" id="SSF75304">
    <property type="entry name" value="Amidase signature (AS) enzymes"/>
    <property type="match status" value="1"/>
</dbReference>
<proteinExistence type="predicted"/>
<feature type="domain" description="Amidase" evidence="2">
    <location>
        <begin position="76"/>
        <end position="513"/>
    </location>
</feature>
<dbReference type="AlphaFoldDB" id="A0A840R9B9"/>
<dbReference type="RefSeq" id="WP_184465063.1">
    <property type="nucleotide sequence ID" value="NZ_JACHHW010000015.1"/>
</dbReference>
<evidence type="ECO:0000313" key="3">
    <source>
        <dbReference type="EMBL" id="MBB5189184.1"/>
    </source>
</evidence>
<dbReference type="InterPro" id="IPR036928">
    <property type="entry name" value="AS_sf"/>
</dbReference>
<keyword evidence="3" id="KW-0808">Transferase</keyword>
<evidence type="ECO:0000313" key="4">
    <source>
        <dbReference type="Proteomes" id="UP000536640"/>
    </source>
</evidence>
<dbReference type="PANTHER" id="PTHR42678">
    <property type="entry name" value="AMIDASE"/>
    <property type="match status" value="1"/>
</dbReference>
<dbReference type="EMBL" id="JACHHW010000015">
    <property type="protein sequence ID" value="MBB5189184.1"/>
    <property type="molecule type" value="Genomic_DNA"/>
</dbReference>
<dbReference type="GO" id="GO:0016740">
    <property type="term" value="F:transferase activity"/>
    <property type="evidence" value="ECO:0007669"/>
    <property type="project" value="UniProtKB-KW"/>
</dbReference>
<evidence type="ECO:0000256" key="1">
    <source>
        <dbReference type="SAM" id="SignalP"/>
    </source>
</evidence>
<keyword evidence="1" id="KW-0732">Signal</keyword>
<accession>A0A840R9B9</accession>
<name>A0A840R9B9_9GAMM</name>
<sequence>MLVNRKISQSALGIVLSATLLTACGGSSNHTKASATPGGETPKNFELLEATVADIHAAFKGEQVAESGQPLSCVALAEQYLARIETLDNTTETGLPISSIVSINPAWREQAKALDTAFASNGLVGPLHCVPVLLKDLYDTFDFPTTASSRALAGSQPPDDAFTVARLREAGALILGKAGMSEYAFWTQSLNSVSLRIGTPYDTSRDAGGSSGGSAAAIAANFGLLGTGSDTCASIRLPPSNNALVGVRSTVGLVSQDGLVPLSHTMDVGGPITRTVRDAALMLNIMAGVDPADPRTHAADRYQPSSYLDYLDKNALKGKRIGVLRSYGGTDAFGNNTDVNAAMEQALIDLAAAGAEIIDPITLPDFNDISNSLIVQEFADHMDEYLASFDAPRTDTVDIFTSGLVHPFIEAIIGVSIAARDTSSSRYIAQLDERKALRDYVEAEMDALGLDALVYPPAQQPARPTGLVQTNNCGFGSTTAMPSIVVPAGFSSDQPALPIGIEFFGRSWDEATLFGIAYAYEQSTQHRRRPILPGDPAP</sequence>
<organism evidence="3 4">
    <name type="scientific">Zhongshania antarctica</name>
    <dbReference type="NCBI Taxonomy" id="641702"/>
    <lineage>
        <taxon>Bacteria</taxon>
        <taxon>Pseudomonadati</taxon>
        <taxon>Pseudomonadota</taxon>
        <taxon>Gammaproteobacteria</taxon>
        <taxon>Cellvibrionales</taxon>
        <taxon>Spongiibacteraceae</taxon>
        <taxon>Zhongshania</taxon>
    </lineage>
</organism>
<keyword evidence="4" id="KW-1185">Reference proteome</keyword>
<dbReference type="PANTHER" id="PTHR42678:SF34">
    <property type="entry name" value="OS04G0183300 PROTEIN"/>
    <property type="match status" value="1"/>
</dbReference>
<dbReference type="Gene3D" id="3.90.1300.10">
    <property type="entry name" value="Amidase signature (AS) domain"/>
    <property type="match status" value="1"/>
</dbReference>
<dbReference type="Pfam" id="PF01425">
    <property type="entry name" value="Amidase"/>
    <property type="match status" value="1"/>
</dbReference>
<comment type="caution">
    <text evidence="3">The sequence shown here is derived from an EMBL/GenBank/DDBJ whole genome shotgun (WGS) entry which is preliminary data.</text>
</comment>
<feature type="chain" id="PRO_5033025177" evidence="1">
    <location>
        <begin position="24"/>
        <end position="538"/>
    </location>
</feature>
<reference evidence="3 4" key="1">
    <citation type="submission" date="2020-08" db="EMBL/GenBank/DDBJ databases">
        <title>Genomic Encyclopedia of Type Strains, Phase IV (KMG-IV): sequencing the most valuable type-strain genomes for metagenomic binning, comparative biology and taxonomic classification.</title>
        <authorList>
            <person name="Goeker M."/>
        </authorList>
    </citation>
    <scope>NUCLEOTIDE SEQUENCE [LARGE SCALE GENOMIC DNA]</scope>
    <source>
        <strain evidence="3 4">DSM 25701</strain>
    </source>
</reference>
<gene>
    <name evidence="3" type="ORF">HNQ57_003487</name>
</gene>
<feature type="signal peptide" evidence="1">
    <location>
        <begin position="1"/>
        <end position="23"/>
    </location>
</feature>
<protein>
    <submittedName>
        <fullName evidence="3">Asp-tRNA(Asn)/Glu-tRNA(Gln) amidotransferase A subunit family amidase</fullName>
    </submittedName>
</protein>